<reference evidence="2" key="1">
    <citation type="submission" date="2018-04" db="EMBL/GenBank/DDBJ databases">
        <title>Transcriptome assembly of Sipha flava.</title>
        <authorList>
            <person name="Scully E.D."/>
            <person name="Geib S.M."/>
            <person name="Palmer N.A."/>
            <person name="Koch K."/>
            <person name="Bradshaw J."/>
            <person name="Heng-Moss T."/>
            <person name="Sarath G."/>
        </authorList>
    </citation>
    <scope>NUCLEOTIDE SEQUENCE</scope>
</reference>
<dbReference type="SUPFAM" id="SSF56672">
    <property type="entry name" value="DNA/RNA polymerases"/>
    <property type="match status" value="1"/>
</dbReference>
<dbReference type="OrthoDB" id="8060316at2759"/>
<dbReference type="EMBL" id="GGMS01006228">
    <property type="protein sequence ID" value="MBY75431.1"/>
    <property type="molecule type" value="Transcribed_RNA"/>
</dbReference>
<dbReference type="PANTHER" id="PTHR47027:SF20">
    <property type="entry name" value="REVERSE TRANSCRIPTASE-LIKE PROTEIN WITH RNA-DIRECTED DNA POLYMERASE DOMAIN"/>
    <property type="match status" value="1"/>
</dbReference>
<gene>
    <name evidence="2" type="primary">pol_164</name>
    <name evidence="2" type="ORF">g.31757</name>
</gene>
<accession>A0A2S2QCR5</accession>
<dbReference type="AlphaFoldDB" id="A0A2S2QCR5"/>
<dbReference type="GO" id="GO:0071897">
    <property type="term" value="P:DNA biosynthetic process"/>
    <property type="evidence" value="ECO:0007669"/>
    <property type="project" value="UniProtKB-ARBA"/>
</dbReference>
<feature type="domain" description="Reverse transcriptase" evidence="1">
    <location>
        <begin position="1"/>
        <end position="197"/>
    </location>
</feature>
<evidence type="ECO:0000313" key="2">
    <source>
        <dbReference type="EMBL" id="MBY75431.1"/>
    </source>
</evidence>
<evidence type="ECO:0000259" key="1">
    <source>
        <dbReference type="PROSITE" id="PS50878"/>
    </source>
</evidence>
<proteinExistence type="predicted"/>
<name>A0A2S2QCR5_9HEMI</name>
<protein>
    <submittedName>
        <fullName evidence="2">Retrovirus-related Pol polyprotein from type-2 retrotransposable element R2DM</fullName>
    </submittedName>
</protein>
<dbReference type="PROSITE" id="PS50878">
    <property type="entry name" value="RT_POL"/>
    <property type="match status" value="1"/>
</dbReference>
<organism evidence="2">
    <name type="scientific">Sipha flava</name>
    <name type="common">yellow sugarcane aphid</name>
    <dbReference type="NCBI Taxonomy" id="143950"/>
    <lineage>
        <taxon>Eukaryota</taxon>
        <taxon>Metazoa</taxon>
        <taxon>Ecdysozoa</taxon>
        <taxon>Arthropoda</taxon>
        <taxon>Hexapoda</taxon>
        <taxon>Insecta</taxon>
        <taxon>Pterygota</taxon>
        <taxon>Neoptera</taxon>
        <taxon>Paraneoptera</taxon>
        <taxon>Hemiptera</taxon>
        <taxon>Sternorrhyncha</taxon>
        <taxon>Aphidomorpha</taxon>
        <taxon>Aphidoidea</taxon>
        <taxon>Aphididae</taxon>
        <taxon>Sipha</taxon>
    </lineage>
</organism>
<dbReference type="InterPro" id="IPR000477">
    <property type="entry name" value="RT_dom"/>
</dbReference>
<dbReference type="Pfam" id="PF00078">
    <property type="entry name" value="RVT_1"/>
    <property type="match status" value="1"/>
</dbReference>
<dbReference type="PANTHER" id="PTHR47027">
    <property type="entry name" value="REVERSE TRANSCRIPTASE DOMAIN-CONTAINING PROTEIN"/>
    <property type="match status" value="1"/>
</dbReference>
<dbReference type="InterPro" id="IPR043502">
    <property type="entry name" value="DNA/RNA_pol_sf"/>
</dbReference>
<sequence length="197" mass="23118">MMQSICLNTKKKNKTKCDKNRWISILNFTSYKVFARVLLNFIVPNAESCTGDYQCGFREGRSTTEQLSIIGQIIQKIYEYRQNMWQLFIDFKKAYGSIHRDSFYNIMYEFGFPKKLITLTKICMENTKCRARTQNVTSETFTVVTGLKQGDALSPVLFNLALEKVVRILQLSILRWLINRSEQNTAFRFRGFFGHNR</sequence>